<evidence type="ECO:0000256" key="8">
    <source>
        <dbReference type="ARBA" id="ARBA00023098"/>
    </source>
</evidence>
<dbReference type="Proteomes" id="UP000027135">
    <property type="component" value="Unassembled WGS sequence"/>
</dbReference>
<dbReference type="PANTHER" id="PTHR47170">
    <property type="entry name" value="MALONYL-COA ACP TRANSACYLASE, ACP-BINDING"/>
    <property type="match status" value="1"/>
</dbReference>
<dbReference type="InterPro" id="IPR052760">
    <property type="entry name" value="Mitochondrial_malonyltrans"/>
</dbReference>
<dbReference type="GO" id="GO:0006633">
    <property type="term" value="P:fatty acid biosynthetic process"/>
    <property type="evidence" value="ECO:0007669"/>
    <property type="project" value="UniProtKB-UniPathway"/>
</dbReference>
<keyword evidence="8" id="KW-0443">Lipid metabolism</keyword>
<comment type="subcellular location">
    <subcellularLocation>
        <location evidence="1">Mitochondrion</location>
    </subcellularLocation>
</comment>
<dbReference type="OMA" id="AANYNCP"/>
<dbReference type="UniPathway" id="UPA00094"/>
<gene>
    <name evidence="14" type="ORF">L798_06853</name>
</gene>
<dbReference type="FunCoup" id="A0A067QEN1">
    <property type="interactions" value="1373"/>
</dbReference>
<dbReference type="InterPro" id="IPR016036">
    <property type="entry name" value="Malonyl_transacylase_ACP-bd"/>
</dbReference>
<evidence type="ECO:0000256" key="5">
    <source>
        <dbReference type="ARBA" id="ARBA00022679"/>
    </source>
</evidence>
<dbReference type="AlphaFoldDB" id="A0A067QEN1"/>
<evidence type="ECO:0000256" key="9">
    <source>
        <dbReference type="ARBA" id="ARBA00023128"/>
    </source>
</evidence>
<dbReference type="Pfam" id="PF00698">
    <property type="entry name" value="Acyl_transf_1"/>
    <property type="match status" value="1"/>
</dbReference>
<evidence type="ECO:0000256" key="10">
    <source>
        <dbReference type="ARBA" id="ARBA00023160"/>
    </source>
</evidence>
<dbReference type="InterPro" id="IPR001227">
    <property type="entry name" value="Ac_transferase_dom_sf"/>
</dbReference>
<protein>
    <recommendedName>
        <fullName evidence="3">[acyl-carrier-protein] S-malonyltransferase</fullName>
        <ecNumber evidence="3">2.3.1.39</ecNumber>
    </recommendedName>
    <alternativeName>
        <fullName evidence="12">[Acyl-carrier-protein] malonyltransferase</fullName>
    </alternativeName>
</protein>
<feature type="domain" description="Malonyl-CoA:ACP transacylase (MAT)" evidence="13">
    <location>
        <begin position="122"/>
        <end position="424"/>
    </location>
</feature>
<dbReference type="SUPFAM" id="SSF52151">
    <property type="entry name" value="FabD/lysophospholipase-like"/>
    <property type="match status" value="1"/>
</dbReference>
<dbReference type="GO" id="GO:0004314">
    <property type="term" value="F:[acyl-carrier-protein] S-malonyltransferase activity"/>
    <property type="evidence" value="ECO:0007669"/>
    <property type="project" value="UniProtKB-EC"/>
</dbReference>
<dbReference type="FunFam" id="3.30.70.250:FF:000005">
    <property type="entry name" value="Malonyl-CoA-acyl carrier protein transacylase, mitochondrial"/>
    <property type="match status" value="1"/>
</dbReference>
<accession>A0A067QEN1</accession>
<comment type="similarity">
    <text evidence="11">Belongs to the type II malonyltransferase family.</text>
</comment>
<keyword evidence="10" id="KW-0275">Fatty acid biosynthesis</keyword>
<evidence type="ECO:0000256" key="4">
    <source>
        <dbReference type="ARBA" id="ARBA00022516"/>
    </source>
</evidence>
<keyword evidence="6" id="KW-0276">Fatty acid metabolism</keyword>
<dbReference type="SUPFAM" id="SSF55048">
    <property type="entry name" value="Probable ACP-binding domain of malonyl-CoA ACP transacylase"/>
    <property type="match status" value="1"/>
</dbReference>
<evidence type="ECO:0000256" key="3">
    <source>
        <dbReference type="ARBA" id="ARBA00013258"/>
    </source>
</evidence>
<name>A0A067QEN1_ZOONE</name>
<keyword evidence="4" id="KW-0444">Lipid biosynthesis</keyword>
<evidence type="ECO:0000256" key="6">
    <source>
        <dbReference type="ARBA" id="ARBA00022832"/>
    </source>
</evidence>
<dbReference type="GO" id="GO:0005739">
    <property type="term" value="C:mitochondrion"/>
    <property type="evidence" value="ECO:0007669"/>
    <property type="project" value="UniProtKB-SubCell"/>
</dbReference>
<proteinExistence type="inferred from homology"/>
<keyword evidence="5" id="KW-0808">Transferase</keyword>
<keyword evidence="15" id="KW-1185">Reference proteome</keyword>
<dbReference type="InParanoid" id="A0A067QEN1"/>
<evidence type="ECO:0000256" key="2">
    <source>
        <dbReference type="ARBA" id="ARBA00005194"/>
    </source>
</evidence>
<evidence type="ECO:0000256" key="1">
    <source>
        <dbReference type="ARBA" id="ARBA00004173"/>
    </source>
</evidence>
<evidence type="ECO:0000313" key="14">
    <source>
        <dbReference type="EMBL" id="KDQ84855.1"/>
    </source>
</evidence>
<evidence type="ECO:0000256" key="12">
    <source>
        <dbReference type="ARBA" id="ARBA00077751"/>
    </source>
</evidence>
<dbReference type="STRING" id="136037.A0A067QEN1"/>
<dbReference type="SMART" id="SM00827">
    <property type="entry name" value="PKS_AT"/>
    <property type="match status" value="1"/>
</dbReference>
<organism evidence="14 15">
    <name type="scientific">Zootermopsis nevadensis</name>
    <name type="common">Dampwood termite</name>
    <dbReference type="NCBI Taxonomy" id="136037"/>
    <lineage>
        <taxon>Eukaryota</taxon>
        <taxon>Metazoa</taxon>
        <taxon>Ecdysozoa</taxon>
        <taxon>Arthropoda</taxon>
        <taxon>Hexapoda</taxon>
        <taxon>Insecta</taxon>
        <taxon>Pterygota</taxon>
        <taxon>Neoptera</taxon>
        <taxon>Polyneoptera</taxon>
        <taxon>Dictyoptera</taxon>
        <taxon>Blattodea</taxon>
        <taxon>Blattoidea</taxon>
        <taxon>Termitoidae</taxon>
        <taxon>Termopsidae</taxon>
        <taxon>Zootermopsis</taxon>
    </lineage>
</organism>
<dbReference type="OrthoDB" id="541883at2759"/>
<dbReference type="EC" id="2.3.1.39" evidence="3"/>
<keyword evidence="7" id="KW-0809">Transit peptide</keyword>
<dbReference type="PANTHER" id="PTHR47170:SF2">
    <property type="entry name" value="MALONYL-COA:ACP TRANSACYLASE (MAT) DOMAIN-CONTAINING PROTEIN"/>
    <property type="match status" value="1"/>
</dbReference>
<evidence type="ECO:0000313" key="15">
    <source>
        <dbReference type="Proteomes" id="UP000027135"/>
    </source>
</evidence>
<evidence type="ECO:0000259" key="13">
    <source>
        <dbReference type="SMART" id="SM00827"/>
    </source>
</evidence>
<dbReference type="Gene3D" id="3.40.366.10">
    <property type="entry name" value="Malonyl-Coenzyme A Acyl Carrier Protein, domain 2"/>
    <property type="match status" value="1"/>
</dbReference>
<dbReference type="Gene3D" id="3.30.70.250">
    <property type="entry name" value="Malonyl-CoA ACP transacylase, ACP-binding"/>
    <property type="match status" value="1"/>
</dbReference>
<keyword evidence="9" id="KW-0496">Mitochondrion</keyword>
<reference evidence="14 15" key="1">
    <citation type="journal article" date="2014" name="Nat. Commun.">
        <title>Molecular traces of alternative social organization in a termite genome.</title>
        <authorList>
            <person name="Terrapon N."/>
            <person name="Li C."/>
            <person name="Robertson H.M."/>
            <person name="Ji L."/>
            <person name="Meng X."/>
            <person name="Booth W."/>
            <person name="Chen Z."/>
            <person name="Childers C.P."/>
            <person name="Glastad K.M."/>
            <person name="Gokhale K."/>
            <person name="Gowin J."/>
            <person name="Gronenberg W."/>
            <person name="Hermansen R.A."/>
            <person name="Hu H."/>
            <person name="Hunt B.G."/>
            <person name="Huylmans A.K."/>
            <person name="Khalil S.M."/>
            <person name="Mitchell R.D."/>
            <person name="Munoz-Torres M.C."/>
            <person name="Mustard J.A."/>
            <person name="Pan H."/>
            <person name="Reese J.T."/>
            <person name="Scharf M.E."/>
            <person name="Sun F."/>
            <person name="Vogel H."/>
            <person name="Xiao J."/>
            <person name="Yang W."/>
            <person name="Yang Z."/>
            <person name="Yang Z."/>
            <person name="Zhou J."/>
            <person name="Zhu J."/>
            <person name="Brent C.S."/>
            <person name="Elsik C.G."/>
            <person name="Goodisman M.A."/>
            <person name="Liberles D.A."/>
            <person name="Roe R.M."/>
            <person name="Vargo E.L."/>
            <person name="Vilcinskas A."/>
            <person name="Wang J."/>
            <person name="Bornberg-Bauer E."/>
            <person name="Korb J."/>
            <person name="Zhang G."/>
            <person name="Liebig J."/>
        </authorList>
    </citation>
    <scope>NUCLEOTIDE SEQUENCE [LARGE SCALE GENOMIC DNA]</scope>
    <source>
        <tissue evidence="14">Whole organism</tissue>
    </source>
</reference>
<dbReference type="InterPro" id="IPR016035">
    <property type="entry name" value="Acyl_Trfase/lysoPLipase"/>
</dbReference>
<dbReference type="InterPro" id="IPR014043">
    <property type="entry name" value="Acyl_transferase_dom"/>
</dbReference>
<dbReference type="eggNOG" id="KOG2926">
    <property type="taxonomic scope" value="Eukaryota"/>
</dbReference>
<dbReference type="EMBL" id="KK853763">
    <property type="protein sequence ID" value="KDQ84855.1"/>
    <property type="molecule type" value="Genomic_DNA"/>
</dbReference>
<sequence>MFAKRKVLNFLFKLKQGNFLSYIYTRNNKHSVTLSDRVFATKSESYVNETDSQSISKSEVSERETDIKQLLEEASLCNDPLPDDPEHVWSTSPYPEGVLLKRDQSRHFAKPKVDPRETSLVLFPGQGTQYVGMGKDLMKFPIARDLFDAANDLLGYNLKDICFNGPKEELDKTIHCQPAVMVCSLAAVERLREERPMAIESCIGTAGFSIGEITALVFAGALSFEEAIRLVKVRAEAMQLASEIVPSGMMTVFYGPDSKLNYACLQAKEWCLQRGIEDPVCAVANHLYPHCKVIAGHLEALTFIKSNAEQYKLKRLKKLPVSGAFHTSLMQPAVEPFKKALRKVDIVDPIVPVFSNVEGKSYKNAHHIKIQLPKQIYKPVRWEQTLHILYERKVGEYFPRTFECGPGDSLKMLLKMVNAKAWNCCFSIEA</sequence>
<evidence type="ECO:0000256" key="7">
    <source>
        <dbReference type="ARBA" id="ARBA00022946"/>
    </source>
</evidence>
<evidence type="ECO:0000256" key="11">
    <source>
        <dbReference type="ARBA" id="ARBA00061523"/>
    </source>
</evidence>
<comment type="pathway">
    <text evidence="2">Lipid metabolism; fatty acid biosynthesis.</text>
</comment>